<feature type="region of interest" description="Disordered" evidence="1">
    <location>
        <begin position="1"/>
        <end position="23"/>
    </location>
</feature>
<evidence type="ECO:0008006" key="4">
    <source>
        <dbReference type="Google" id="ProtNLM"/>
    </source>
</evidence>
<protein>
    <recommendedName>
        <fullName evidence="4">Extracellular solute-binding protein</fullName>
    </recommendedName>
</protein>
<dbReference type="Proteomes" id="UP000283738">
    <property type="component" value="Unassembled WGS sequence"/>
</dbReference>
<dbReference type="SUPFAM" id="SSF53850">
    <property type="entry name" value="Periplasmic binding protein-like II"/>
    <property type="match status" value="1"/>
</dbReference>
<proteinExistence type="predicted"/>
<evidence type="ECO:0000313" key="2">
    <source>
        <dbReference type="EMBL" id="RGQ46427.1"/>
    </source>
</evidence>
<sequence>MRSCNHKSKIKKKGHENKMKTAKIKNRQKRSMLGVTVILLLLMTLTAGIFTGCGKNAGGGVDGTESSGTNADGSAGGGKGRFIESKVALPEEINSILRFKALSDGTLEIVGQDADYSIYVVKSSDGGGSWETTPLEDISYSNVAVAEDGTVAFLDYTENGLCPVTIVDADGSTHTFSIEMPAEDAFVSVAAFDSNKQLIVRDTEGGLYGIDCTDGSKTVTFEIDEDTYIPYFDVVGTNCYIVTSDKVLCYDTTTGKETDELTALTEQICSDDNLVYRNTDTGLPVTFAKAENDNSIIFADYKGIFHYTTGGAVVEELVQGEQTALSNSGAIFYGVYMQDETHLFVAGNNGMEGALYSYTYDADASANLNQELNIYALQDSDTLRQAVNIFRQEYADIYVNLEIGMTDDNGVMLEDALKTLSTDILAGNGPDVLILDGMPVDSYVEKGILTDICDVVDEVKASDGLVDSIVKDSTKDGKIYAIPTRFLVSFITSDQQTVDAGKSTQALADRIETLAKDKSTTYVVQQKMAEELLLDFYNVDSKNWVKEDGSLDETKVSDYLTQVKRIYDVDDHSDIESYGNFFESGMCDGYRYGTLDSMDLFAERCKVEFGTIADVEDFQLMLSAGTTDGAVYGVLSNGGTSSYVPFLQAGVVSGGNEDAGKAFVKTLLGKEAGASSNGIPVNEAALKDQINALMGRTETSMSFNRDGSDKMYTIEYRSMTQEEADAILAQLEAVEQSALTDRTIQNLVIRHGTSYVKGEKNLEETVNEITKKVNLYLAE</sequence>
<dbReference type="EMBL" id="QRTF01000034">
    <property type="protein sequence ID" value="RGQ46427.1"/>
    <property type="molecule type" value="Genomic_DNA"/>
</dbReference>
<dbReference type="SUPFAM" id="SSF50969">
    <property type="entry name" value="YVTN repeat-like/Quinoprotein amine dehydrogenase"/>
    <property type="match status" value="1"/>
</dbReference>
<gene>
    <name evidence="2" type="ORF">DWY96_13230</name>
</gene>
<dbReference type="InterPro" id="IPR015943">
    <property type="entry name" value="WD40/YVTN_repeat-like_dom_sf"/>
</dbReference>
<reference evidence="2 3" key="1">
    <citation type="submission" date="2018-08" db="EMBL/GenBank/DDBJ databases">
        <title>A genome reference for cultivated species of the human gut microbiota.</title>
        <authorList>
            <person name="Zou Y."/>
            <person name="Xue W."/>
            <person name="Luo G."/>
        </authorList>
    </citation>
    <scope>NUCLEOTIDE SEQUENCE [LARGE SCALE GENOMIC DNA]</scope>
    <source>
        <strain evidence="2 3">AF28-15</strain>
    </source>
</reference>
<dbReference type="Gene3D" id="3.40.190.10">
    <property type="entry name" value="Periplasmic binding protein-like II"/>
    <property type="match status" value="1"/>
</dbReference>
<dbReference type="AlphaFoldDB" id="A0A3R5W114"/>
<organism evidence="2 3">
    <name type="scientific">Roseburia inulinivorans</name>
    <dbReference type="NCBI Taxonomy" id="360807"/>
    <lineage>
        <taxon>Bacteria</taxon>
        <taxon>Bacillati</taxon>
        <taxon>Bacillota</taxon>
        <taxon>Clostridia</taxon>
        <taxon>Lachnospirales</taxon>
        <taxon>Lachnospiraceae</taxon>
        <taxon>Roseburia</taxon>
    </lineage>
</organism>
<evidence type="ECO:0000256" key="1">
    <source>
        <dbReference type="SAM" id="MobiDB-lite"/>
    </source>
</evidence>
<comment type="caution">
    <text evidence="2">The sequence shown here is derived from an EMBL/GenBank/DDBJ whole genome shotgun (WGS) entry which is preliminary data.</text>
</comment>
<dbReference type="InterPro" id="IPR011044">
    <property type="entry name" value="Quino_amine_DH_bsu"/>
</dbReference>
<evidence type="ECO:0000313" key="3">
    <source>
        <dbReference type="Proteomes" id="UP000283738"/>
    </source>
</evidence>
<dbReference type="Gene3D" id="2.130.10.10">
    <property type="entry name" value="YVTN repeat-like/Quinoprotein amine dehydrogenase"/>
    <property type="match status" value="1"/>
</dbReference>
<accession>A0A3R5W114</accession>
<name>A0A3R5W114_9FIRM</name>